<dbReference type="KEGG" id="jre:109010869"/>
<dbReference type="SUPFAM" id="SSF49503">
    <property type="entry name" value="Cupredoxins"/>
    <property type="match status" value="1"/>
</dbReference>
<dbReference type="RefSeq" id="XP_018847362.1">
    <property type="nucleotide sequence ID" value="XM_018991817.2"/>
</dbReference>
<evidence type="ECO:0000256" key="2">
    <source>
        <dbReference type="ARBA" id="ARBA00023180"/>
    </source>
</evidence>
<dbReference type="PROSITE" id="PS51485">
    <property type="entry name" value="PHYTOCYANIN"/>
    <property type="match status" value="1"/>
</dbReference>
<reference evidence="4" key="1">
    <citation type="submission" date="2025-08" db="UniProtKB">
        <authorList>
            <consortium name="RefSeq"/>
        </authorList>
    </citation>
    <scope>IDENTIFICATION</scope>
    <source>
        <tissue evidence="4">Leaves</tissue>
    </source>
</reference>
<dbReference type="OrthoDB" id="1916408at2759"/>
<dbReference type="PANTHER" id="PTHR33021">
    <property type="entry name" value="BLUE COPPER PROTEIN"/>
    <property type="match status" value="1"/>
</dbReference>
<evidence type="ECO:0000256" key="1">
    <source>
        <dbReference type="ARBA" id="ARBA00023157"/>
    </source>
</evidence>
<dbReference type="InterPro" id="IPR003245">
    <property type="entry name" value="Phytocyanin_dom"/>
</dbReference>
<dbReference type="Pfam" id="PF02298">
    <property type="entry name" value="Cu_bind_like"/>
    <property type="match status" value="1"/>
</dbReference>
<dbReference type="Gene3D" id="2.60.40.420">
    <property type="entry name" value="Cupredoxins - blue copper proteins"/>
    <property type="match status" value="1"/>
</dbReference>
<evidence type="ECO:0000313" key="4">
    <source>
        <dbReference type="RefSeq" id="XP_018847362.1"/>
    </source>
</evidence>
<proteinExistence type="predicted"/>
<evidence type="ECO:0000313" key="3">
    <source>
        <dbReference type="Proteomes" id="UP000235220"/>
    </source>
</evidence>
<protein>
    <submittedName>
        <fullName evidence="4">Mavicyanin-like</fullName>
    </submittedName>
</protein>
<keyword evidence="3" id="KW-1185">Reference proteome</keyword>
<dbReference type="CDD" id="cd13920">
    <property type="entry name" value="Stellacyanin"/>
    <property type="match status" value="1"/>
</dbReference>
<dbReference type="Gramene" id="Jr13_30190_p1">
    <property type="protein sequence ID" value="cds.Jr13_30190_p1"/>
    <property type="gene ID" value="Jr13_30190"/>
</dbReference>
<dbReference type="InterPro" id="IPR008972">
    <property type="entry name" value="Cupredoxin"/>
</dbReference>
<dbReference type="Proteomes" id="UP000235220">
    <property type="component" value="Chromosome 13"/>
</dbReference>
<organism evidence="3 4">
    <name type="scientific">Juglans regia</name>
    <name type="common">English walnut</name>
    <dbReference type="NCBI Taxonomy" id="51240"/>
    <lineage>
        <taxon>Eukaryota</taxon>
        <taxon>Viridiplantae</taxon>
        <taxon>Streptophyta</taxon>
        <taxon>Embryophyta</taxon>
        <taxon>Tracheophyta</taxon>
        <taxon>Spermatophyta</taxon>
        <taxon>Magnoliopsida</taxon>
        <taxon>eudicotyledons</taxon>
        <taxon>Gunneridae</taxon>
        <taxon>Pentapetalae</taxon>
        <taxon>rosids</taxon>
        <taxon>fabids</taxon>
        <taxon>Fagales</taxon>
        <taxon>Juglandaceae</taxon>
        <taxon>Juglans</taxon>
    </lineage>
</organism>
<keyword evidence="2" id="KW-0325">Glycoprotein</keyword>
<dbReference type="AlphaFoldDB" id="A0A2I4GTZ4"/>
<dbReference type="STRING" id="51240.A0A2I4GTZ4"/>
<dbReference type="FunFam" id="2.60.40.420:FF:000034">
    <property type="entry name" value="Cupredoxin superfamily protein"/>
    <property type="match status" value="1"/>
</dbReference>
<gene>
    <name evidence="4" type="primary">LOC109010869</name>
</gene>
<sequence>MAKLQRRLCLILFATIGCFLSGLQVRAMTHIVGGSYGWRFPSANISFYQDWARPRNFTAGDKLVFLYTTGMHNVLEVKKEDYDDCTQKNVIKTYTNGPTIFELTKPGDHFFICGLSNQFCNGGQKLSIRVMNGDTSSDGTTGGLFGIITKSSSADQLIHSRLGMVLGLLLPLIIIIIMLLI</sequence>
<dbReference type="GO" id="GO:0005886">
    <property type="term" value="C:plasma membrane"/>
    <property type="evidence" value="ECO:0000318"/>
    <property type="project" value="GO_Central"/>
</dbReference>
<dbReference type="InterPro" id="IPR039391">
    <property type="entry name" value="Phytocyanin-like"/>
</dbReference>
<accession>A0A2I4GTZ4</accession>
<dbReference type="GeneID" id="109010869"/>
<dbReference type="PANTHER" id="PTHR33021:SF264">
    <property type="entry name" value="OS05G0570900 PROTEIN"/>
    <property type="match status" value="1"/>
</dbReference>
<dbReference type="GO" id="GO:0009055">
    <property type="term" value="F:electron transfer activity"/>
    <property type="evidence" value="ECO:0007669"/>
    <property type="project" value="InterPro"/>
</dbReference>
<dbReference type="PROSITE" id="PS51257">
    <property type="entry name" value="PROKAR_LIPOPROTEIN"/>
    <property type="match status" value="1"/>
</dbReference>
<name>A0A2I4GTZ4_JUGRE</name>
<keyword evidence="1" id="KW-1015">Disulfide bond</keyword>